<comment type="caution">
    <text evidence="1">The sequence shown here is derived from an EMBL/GenBank/DDBJ whole genome shotgun (WGS) entry which is preliminary data.</text>
</comment>
<protein>
    <recommendedName>
        <fullName evidence="3">SET domain-containing protein</fullName>
    </recommendedName>
</protein>
<dbReference type="PANTHER" id="PTHR12197">
    <property type="entry name" value="HISTONE-LYSINE N-METHYLTRANSFERASE SMYD"/>
    <property type="match status" value="1"/>
</dbReference>
<organism evidence="1 2">
    <name type="scientific">Danionella cerebrum</name>
    <dbReference type="NCBI Taxonomy" id="2873325"/>
    <lineage>
        <taxon>Eukaryota</taxon>
        <taxon>Metazoa</taxon>
        <taxon>Chordata</taxon>
        <taxon>Craniata</taxon>
        <taxon>Vertebrata</taxon>
        <taxon>Euteleostomi</taxon>
        <taxon>Actinopterygii</taxon>
        <taxon>Neopterygii</taxon>
        <taxon>Teleostei</taxon>
        <taxon>Ostariophysi</taxon>
        <taxon>Cypriniformes</taxon>
        <taxon>Danionidae</taxon>
        <taxon>Danioninae</taxon>
        <taxon>Danionella</taxon>
    </lineage>
</organism>
<accession>A0A553NLF9</accession>
<dbReference type="AlphaFoldDB" id="A0A553NLF9"/>
<evidence type="ECO:0000313" key="2">
    <source>
        <dbReference type="Proteomes" id="UP000316079"/>
    </source>
</evidence>
<dbReference type="Proteomes" id="UP000316079">
    <property type="component" value="Unassembled WGS sequence"/>
</dbReference>
<dbReference type="OrthoDB" id="1028014at2759"/>
<dbReference type="Gene3D" id="2.170.270.10">
    <property type="entry name" value="SET domain"/>
    <property type="match status" value="1"/>
</dbReference>
<dbReference type="InterPro" id="IPR011990">
    <property type="entry name" value="TPR-like_helical_dom_sf"/>
</dbReference>
<dbReference type="SUPFAM" id="SSF82199">
    <property type="entry name" value="SET domain"/>
    <property type="match status" value="1"/>
</dbReference>
<name>A0A553NLF9_9TELE</name>
<gene>
    <name evidence="1" type="ORF">DNTS_026229</name>
</gene>
<dbReference type="InterPro" id="IPR050869">
    <property type="entry name" value="H3K4_H4K5_MeTrfase"/>
</dbReference>
<dbReference type="InterPro" id="IPR046341">
    <property type="entry name" value="SET_dom_sf"/>
</dbReference>
<proteinExistence type="predicted"/>
<evidence type="ECO:0008006" key="3">
    <source>
        <dbReference type="Google" id="ProtNLM"/>
    </source>
</evidence>
<reference evidence="1 2" key="1">
    <citation type="journal article" date="2019" name="Sci. Data">
        <title>Hybrid genome assembly and annotation of Danionella translucida.</title>
        <authorList>
            <person name="Kadobianskyi M."/>
            <person name="Schulze L."/>
            <person name="Schuelke M."/>
            <person name="Judkewitz B."/>
        </authorList>
    </citation>
    <scope>NUCLEOTIDE SEQUENCE [LARGE SCALE GENOMIC DNA]</scope>
    <source>
        <strain evidence="1 2">Bolton</strain>
    </source>
</reference>
<keyword evidence="2" id="KW-1185">Reference proteome</keyword>
<evidence type="ECO:0000313" key="1">
    <source>
        <dbReference type="EMBL" id="TRY66272.1"/>
    </source>
</evidence>
<sequence length="293" mass="33590">MTAGLTAQSSSIMEIKQLWMLHFTPTEATDIIGSESVKLRKNPNYTEPLVFMNRIELRALEKISVGEELTVSYIDFLNVSEERRRQLKQQYFFDCQCEYCKTKSKDDLMSAVKETDGKQPSVDEVKEVTEFTVQSMVIKISRECLQKQESVFADTNLHLLRILCVASEALAFLQQFQEAAAYTLRLVEGYAKLYHCNNAQLGLSIMRAGVTHWHAGLIQEAHELICKAYAILMITHGTHHPISRDLETMRRQTEQELRLFKQDQSVYRSLREAVLQDKPLSIPEEPVQIKAAS</sequence>
<dbReference type="Gene3D" id="1.25.40.970">
    <property type="match status" value="1"/>
</dbReference>
<dbReference type="Gene3D" id="1.25.40.10">
    <property type="entry name" value="Tetratricopeptide repeat domain"/>
    <property type="match status" value="1"/>
</dbReference>
<dbReference type="GO" id="GO:0005634">
    <property type="term" value="C:nucleus"/>
    <property type="evidence" value="ECO:0007669"/>
    <property type="project" value="TreeGrafter"/>
</dbReference>
<dbReference type="PANTHER" id="PTHR12197:SF184">
    <property type="entry name" value="HISTONE-LYSINE N-METHYLTRANSFERASE SMYD1"/>
    <property type="match status" value="1"/>
</dbReference>
<dbReference type="FunFam" id="1.25.40.10:FF:000132">
    <property type="entry name" value="Histone-lysine N-methyltransferase SMYD1 isoform 1"/>
    <property type="match status" value="1"/>
</dbReference>
<dbReference type="STRING" id="623744.A0A553NLF9"/>
<dbReference type="EMBL" id="SRMA01026857">
    <property type="protein sequence ID" value="TRY66272.1"/>
    <property type="molecule type" value="Genomic_DNA"/>
</dbReference>